<keyword evidence="1" id="KW-0812">Transmembrane</keyword>
<organism evidence="3 4">
    <name type="scientific">Paraburkholderia phenoliruptrix</name>
    <dbReference type="NCBI Taxonomy" id="252970"/>
    <lineage>
        <taxon>Bacteria</taxon>
        <taxon>Pseudomonadati</taxon>
        <taxon>Pseudomonadota</taxon>
        <taxon>Betaproteobacteria</taxon>
        <taxon>Burkholderiales</taxon>
        <taxon>Burkholderiaceae</taxon>
        <taxon>Paraburkholderia</taxon>
    </lineage>
</organism>
<proteinExistence type="predicted"/>
<keyword evidence="1" id="KW-1133">Transmembrane helix</keyword>
<feature type="transmembrane region" description="Helical" evidence="1">
    <location>
        <begin position="20"/>
        <end position="41"/>
    </location>
</feature>
<protein>
    <recommendedName>
        <fullName evidence="2">TadE-like domain-containing protein</fullName>
    </recommendedName>
</protein>
<dbReference type="Pfam" id="PF07811">
    <property type="entry name" value="TadE"/>
    <property type="match status" value="1"/>
</dbReference>
<sequence>MKARGPRSLREERGIAALEFVLVLPFLLMVLFGIIDVSMILCDKAVITNASREAARAGVVLRVTPLSSTQIQNIALSYTQNSLVTGGPATSASAVAQVGTQTSGSPLTVTVTYQYQGFVLGSMFSALTGPVTISAITVMNYE</sequence>
<keyword evidence="1" id="KW-0472">Membrane</keyword>
<gene>
    <name evidence="3" type="ORF">LMG22037_00033</name>
</gene>
<dbReference type="EMBL" id="CADIKB010000001">
    <property type="protein sequence ID" value="CAB3638066.1"/>
    <property type="molecule type" value="Genomic_DNA"/>
</dbReference>
<evidence type="ECO:0000256" key="1">
    <source>
        <dbReference type="SAM" id="Phobius"/>
    </source>
</evidence>
<evidence type="ECO:0000259" key="2">
    <source>
        <dbReference type="Pfam" id="PF07811"/>
    </source>
</evidence>
<dbReference type="Proteomes" id="UP000494249">
    <property type="component" value="Unassembled WGS sequence"/>
</dbReference>
<dbReference type="AlphaFoldDB" id="A0A6J4ZNI1"/>
<feature type="domain" description="TadE-like" evidence="2">
    <location>
        <begin position="14"/>
        <end position="56"/>
    </location>
</feature>
<evidence type="ECO:0000313" key="4">
    <source>
        <dbReference type="Proteomes" id="UP000494249"/>
    </source>
</evidence>
<dbReference type="InterPro" id="IPR012495">
    <property type="entry name" value="TadE-like_dom"/>
</dbReference>
<accession>A0A6J4ZNI1</accession>
<name>A0A6J4ZNI1_9BURK</name>
<reference evidence="3 4" key="1">
    <citation type="submission" date="2020-04" db="EMBL/GenBank/DDBJ databases">
        <authorList>
            <person name="De Canck E."/>
        </authorList>
    </citation>
    <scope>NUCLEOTIDE SEQUENCE [LARGE SCALE GENOMIC DNA]</scope>
    <source>
        <strain evidence="3 4">LMG 22037</strain>
    </source>
</reference>
<evidence type="ECO:0000313" key="3">
    <source>
        <dbReference type="EMBL" id="CAB3638066.1"/>
    </source>
</evidence>
<dbReference type="RefSeq" id="WP_035483373.1">
    <property type="nucleotide sequence ID" value="NZ_CADFGL010000001.1"/>
</dbReference>